<gene>
    <name evidence="6" type="ORF">dnm_008510</name>
</gene>
<keyword evidence="2" id="KW-0680">Restriction system</keyword>
<name>A0A975BGY1_9BACT</name>
<evidence type="ECO:0000313" key="7">
    <source>
        <dbReference type="Proteomes" id="UP000663722"/>
    </source>
</evidence>
<keyword evidence="4" id="KW-0175">Coiled coil</keyword>
<dbReference type="GO" id="GO:0003677">
    <property type="term" value="F:DNA binding"/>
    <property type="evidence" value="ECO:0007669"/>
    <property type="project" value="UniProtKB-KW"/>
</dbReference>
<evidence type="ECO:0000256" key="4">
    <source>
        <dbReference type="SAM" id="Coils"/>
    </source>
</evidence>
<dbReference type="InterPro" id="IPR044946">
    <property type="entry name" value="Restrct_endonuc_typeI_TRD_sf"/>
</dbReference>
<dbReference type="InterPro" id="IPR000055">
    <property type="entry name" value="Restrct_endonuc_typeI_TRD"/>
</dbReference>
<keyword evidence="7" id="KW-1185">Reference proteome</keyword>
<dbReference type="Proteomes" id="UP000663722">
    <property type="component" value="Chromosome"/>
</dbReference>
<evidence type="ECO:0000256" key="1">
    <source>
        <dbReference type="ARBA" id="ARBA00010923"/>
    </source>
</evidence>
<dbReference type="Gene3D" id="1.10.287.1120">
    <property type="entry name" value="Bipartite methylase S protein"/>
    <property type="match status" value="1"/>
</dbReference>
<dbReference type="GO" id="GO:0009307">
    <property type="term" value="P:DNA restriction-modification system"/>
    <property type="evidence" value="ECO:0007669"/>
    <property type="project" value="UniProtKB-KW"/>
</dbReference>
<evidence type="ECO:0000259" key="5">
    <source>
        <dbReference type="Pfam" id="PF01420"/>
    </source>
</evidence>
<dbReference type="SUPFAM" id="SSF116734">
    <property type="entry name" value="DNA methylase specificity domain"/>
    <property type="match status" value="2"/>
</dbReference>
<dbReference type="REBASE" id="495715">
    <property type="entry name" value="S.Dma2077ORF8520P"/>
</dbReference>
<dbReference type="PANTHER" id="PTHR30408">
    <property type="entry name" value="TYPE-1 RESTRICTION ENZYME ECOKI SPECIFICITY PROTEIN"/>
    <property type="match status" value="1"/>
</dbReference>
<evidence type="ECO:0000313" key="6">
    <source>
        <dbReference type="EMBL" id="QTA84850.1"/>
    </source>
</evidence>
<dbReference type="RefSeq" id="WP_207681154.1">
    <property type="nucleotide sequence ID" value="NZ_CP061800.1"/>
</dbReference>
<keyword evidence="3" id="KW-0238">DNA-binding</keyword>
<protein>
    <submittedName>
        <fullName evidence="6">Type-1 restriction enzyme EcoKI, HsdS-like</fullName>
    </submittedName>
</protein>
<dbReference type="PANTHER" id="PTHR30408:SF12">
    <property type="entry name" value="TYPE I RESTRICTION ENZYME MJAVIII SPECIFICITY SUBUNIT"/>
    <property type="match status" value="1"/>
</dbReference>
<dbReference type="Pfam" id="PF01420">
    <property type="entry name" value="Methylase_S"/>
    <property type="match status" value="2"/>
</dbReference>
<feature type="domain" description="Type I restriction modification DNA specificity" evidence="5">
    <location>
        <begin position="6"/>
        <end position="178"/>
    </location>
</feature>
<organism evidence="6 7">
    <name type="scientific">Desulfonema magnum</name>
    <dbReference type="NCBI Taxonomy" id="45655"/>
    <lineage>
        <taxon>Bacteria</taxon>
        <taxon>Pseudomonadati</taxon>
        <taxon>Thermodesulfobacteriota</taxon>
        <taxon>Desulfobacteria</taxon>
        <taxon>Desulfobacterales</taxon>
        <taxon>Desulfococcaceae</taxon>
        <taxon>Desulfonema</taxon>
    </lineage>
</organism>
<accession>A0A975BGY1</accession>
<dbReference type="InterPro" id="IPR052021">
    <property type="entry name" value="Type-I_RS_S_subunit"/>
</dbReference>
<dbReference type="EMBL" id="CP061800">
    <property type="protein sequence ID" value="QTA84850.1"/>
    <property type="molecule type" value="Genomic_DNA"/>
</dbReference>
<sequence length="429" mass="49331">MSYIIPKDWKLVPLGALINPVIRTETVLAKKEYKLVGVRWYLEGVHIHNVQTGSEIKTTSLSRVEKDDIIYNKMWTSKAAFAIANENHHGAYGSTEYPQFRAKPKVLNVHFLKYVYHLPRFLYDAKTLCRGTTGRIRLNPKDFLKIEIPLPSLPEQKKIAEILGTWDNAIELTGKLIQAKTRRKKGLMQQLLTGKKRFGEFVKRKGYKKSKVGKIPKEWGLRHLEKCAEVLFSNVDKKADKKEKQVLLCNYTDVYYNDYITQNLDFMQATAKVKEIEKYSLKKGDVIITKDSETPDDIAVPAFVSEKLKNVLCGYHLALIRPDRKVLLGEYLSKLFQLQIYRYYFFTLANGVTRFGLTTQATLQSLIPLPSIAEQKKIAAILTACDKEIDLLSQKLEALKQQKKGLMQKLLTGEIRVNHLVRVKQLKKK</sequence>
<dbReference type="Gene3D" id="3.90.220.20">
    <property type="entry name" value="DNA methylase specificity domains"/>
    <property type="match status" value="2"/>
</dbReference>
<evidence type="ECO:0000256" key="2">
    <source>
        <dbReference type="ARBA" id="ARBA00022747"/>
    </source>
</evidence>
<dbReference type="AlphaFoldDB" id="A0A975BGY1"/>
<feature type="domain" description="Type I restriction modification DNA specificity" evidence="5">
    <location>
        <begin position="217"/>
        <end position="401"/>
    </location>
</feature>
<dbReference type="KEGG" id="dmm:dnm_008510"/>
<proteinExistence type="inferred from homology"/>
<evidence type="ECO:0000256" key="3">
    <source>
        <dbReference type="ARBA" id="ARBA00023125"/>
    </source>
</evidence>
<feature type="coiled-coil region" evidence="4">
    <location>
        <begin position="382"/>
        <end position="409"/>
    </location>
</feature>
<comment type="similarity">
    <text evidence="1">Belongs to the type-I restriction system S methylase family.</text>
</comment>
<reference evidence="6" key="1">
    <citation type="journal article" date="2021" name="Microb. Physiol.">
        <title>Proteogenomic Insights into the Physiology of Marine, Sulfate-Reducing, Filamentous Desulfonema limicola and Desulfonema magnum.</title>
        <authorList>
            <person name="Schnaars V."/>
            <person name="Wohlbrand L."/>
            <person name="Scheve S."/>
            <person name="Hinrichs C."/>
            <person name="Reinhardt R."/>
            <person name="Rabus R."/>
        </authorList>
    </citation>
    <scope>NUCLEOTIDE SEQUENCE</scope>
    <source>
        <strain evidence="6">4be13</strain>
    </source>
</reference>